<dbReference type="Proteomes" id="UP001152798">
    <property type="component" value="Chromosome 3"/>
</dbReference>
<keyword evidence="3" id="KW-1185">Reference proteome</keyword>
<dbReference type="EMBL" id="OV725079">
    <property type="protein sequence ID" value="CAH1394953.1"/>
    <property type="molecule type" value="Genomic_DNA"/>
</dbReference>
<feature type="region of interest" description="Disordered" evidence="1">
    <location>
        <begin position="43"/>
        <end position="72"/>
    </location>
</feature>
<evidence type="ECO:0000256" key="1">
    <source>
        <dbReference type="SAM" id="MobiDB-lite"/>
    </source>
</evidence>
<gene>
    <name evidence="2" type="ORF">NEZAVI_LOCUS5312</name>
</gene>
<proteinExistence type="predicted"/>
<evidence type="ECO:0000313" key="2">
    <source>
        <dbReference type="EMBL" id="CAH1394953.1"/>
    </source>
</evidence>
<protein>
    <submittedName>
        <fullName evidence="2">Uncharacterized protein</fullName>
    </submittedName>
</protein>
<reference evidence="2" key="1">
    <citation type="submission" date="2022-01" db="EMBL/GenBank/DDBJ databases">
        <authorList>
            <person name="King R."/>
        </authorList>
    </citation>
    <scope>NUCLEOTIDE SEQUENCE</scope>
</reference>
<dbReference type="AlphaFoldDB" id="A0A9P0EDQ4"/>
<accession>A0A9P0EDQ4</accession>
<name>A0A9P0EDQ4_NEZVI</name>
<organism evidence="2 3">
    <name type="scientific">Nezara viridula</name>
    <name type="common">Southern green stink bug</name>
    <name type="synonym">Cimex viridulus</name>
    <dbReference type="NCBI Taxonomy" id="85310"/>
    <lineage>
        <taxon>Eukaryota</taxon>
        <taxon>Metazoa</taxon>
        <taxon>Ecdysozoa</taxon>
        <taxon>Arthropoda</taxon>
        <taxon>Hexapoda</taxon>
        <taxon>Insecta</taxon>
        <taxon>Pterygota</taxon>
        <taxon>Neoptera</taxon>
        <taxon>Paraneoptera</taxon>
        <taxon>Hemiptera</taxon>
        <taxon>Heteroptera</taxon>
        <taxon>Panheteroptera</taxon>
        <taxon>Pentatomomorpha</taxon>
        <taxon>Pentatomoidea</taxon>
        <taxon>Pentatomidae</taxon>
        <taxon>Pentatominae</taxon>
        <taxon>Nezara</taxon>
    </lineage>
</organism>
<evidence type="ECO:0000313" key="3">
    <source>
        <dbReference type="Proteomes" id="UP001152798"/>
    </source>
</evidence>
<sequence>MVIETFQLQDSVRCIYPNAIPPKCYHKYRLSQLVSKRDVSVMPEGSAAGKYRRERREPGLGAGVSPQPAPHEASRVLPVDYNRLFVSEVSG</sequence>